<dbReference type="Gene3D" id="3.40.50.2000">
    <property type="entry name" value="Glycogen Phosphorylase B"/>
    <property type="match status" value="2"/>
</dbReference>
<protein>
    <submittedName>
        <fullName evidence="2">Glycosyltransferase family 1 protein</fullName>
    </submittedName>
</protein>
<feature type="domain" description="Glycosyl transferase family 1" evidence="1">
    <location>
        <begin position="180"/>
        <end position="300"/>
    </location>
</feature>
<dbReference type="AlphaFoldDB" id="A0A410MFH1"/>
<proteinExistence type="predicted"/>
<keyword evidence="2" id="KW-0808">Transferase</keyword>
<evidence type="ECO:0000313" key="3">
    <source>
        <dbReference type="Proteomes" id="UP000287756"/>
    </source>
</evidence>
<dbReference type="Pfam" id="PF00534">
    <property type="entry name" value="Glycos_transf_1"/>
    <property type="match status" value="1"/>
</dbReference>
<dbReference type="PANTHER" id="PTHR12526:SF630">
    <property type="entry name" value="GLYCOSYLTRANSFERASE"/>
    <property type="match status" value="1"/>
</dbReference>
<organism evidence="2 3">
    <name type="scientific">Halobacillus litoralis</name>
    <dbReference type="NCBI Taxonomy" id="45668"/>
    <lineage>
        <taxon>Bacteria</taxon>
        <taxon>Bacillati</taxon>
        <taxon>Bacillota</taxon>
        <taxon>Bacilli</taxon>
        <taxon>Bacillales</taxon>
        <taxon>Bacillaceae</taxon>
        <taxon>Halobacillus</taxon>
    </lineage>
</organism>
<gene>
    <name evidence="2" type="ORF">HLI_15195</name>
</gene>
<accession>A0A410MFH1</accession>
<dbReference type="PANTHER" id="PTHR12526">
    <property type="entry name" value="GLYCOSYLTRANSFERASE"/>
    <property type="match status" value="1"/>
</dbReference>
<dbReference type="Proteomes" id="UP000287756">
    <property type="component" value="Chromosome"/>
</dbReference>
<dbReference type="GO" id="GO:0016757">
    <property type="term" value="F:glycosyltransferase activity"/>
    <property type="evidence" value="ECO:0007669"/>
    <property type="project" value="InterPro"/>
</dbReference>
<reference evidence="2 3" key="1">
    <citation type="submission" date="2018-01" db="EMBL/GenBank/DDBJ databases">
        <title>The whole genome sequencing and assembly of Halobacillus litoralis ERB031 strain.</title>
        <authorList>
            <person name="Lee S.-J."/>
            <person name="Park M.-K."/>
            <person name="Kim J.-Y."/>
            <person name="Lee Y.-J."/>
            <person name="Yi H."/>
            <person name="Bahn Y.-S."/>
            <person name="Kim J.F."/>
            <person name="Lee D.-W."/>
        </authorList>
    </citation>
    <scope>NUCLEOTIDE SEQUENCE [LARGE SCALE GENOMIC DNA]</scope>
    <source>
        <strain evidence="2 3">ERB 031</strain>
    </source>
</reference>
<name>A0A410MFH1_9BACI</name>
<sequence length="366" mass="41670">MKRKKVLHIIPNTTFGGTSKLILDIYKKVDKSLIHFDFVSFNKGELHSEFTRYGSNVEYIPYIKETGIIKHIKLIMSIIKKNGPYDAIHVHNGYKASPALFAAKISGINNRITHIHQNKVSSRWIKGLFPILKYFLNLLSTKKVACSKSAGELVYSNSFQVINNSIDLEKYDWSSLTSKADFKKEFDIPNNTLVLGHVGRFSNVKNHEFLINISEYLKSEKVPHKLLLIGKGPLEKSIRELVKKKGLENNVNFLGNRFDVPDLVKNLDVFLLPSYFEGFSIATLEAQVLGVKSIISNNVPKEVDLNANIIKYKKLSDGAESWGREVLGMIKESPLDEWEIKHSLKVKGLDLETTVKEFENLYFRTP</sequence>
<dbReference type="EMBL" id="CP026118">
    <property type="protein sequence ID" value="QAS53448.1"/>
    <property type="molecule type" value="Genomic_DNA"/>
</dbReference>
<evidence type="ECO:0000259" key="1">
    <source>
        <dbReference type="Pfam" id="PF00534"/>
    </source>
</evidence>
<dbReference type="SUPFAM" id="SSF53756">
    <property type="entry name" value="UDP-Glycosyltransferase/glycogen phosphorylase"/>
    <property type="match status" value="1"/>
</dbReference>
<dbReference type="RefSeq" id="WP_128525723.1">
    <property type="nucleotide sequence ID" value="NZ_CP026118.1"/>
</dbReference>
<dbReference type="InterPro" id="IPR001296">
    <property type="entry name" value="Glyco_trans_1"/>
</dbReference>
<evidence type="ECO:0000313" key="2">
    <source>
        <dbReference type="EMBL" id="QAS53448.1"/>
    </source>
</evidence>
<dbReference type="KEGG" id="hli:HLI_15195"/>
<dbReference type="OrthoDB" id="9797829at2"/>